<name>A0A1S3JRD2_LINAN</name>
<keyword evidence="2" id="KW-0472">Membrane</keyword>
<dbReference type="GO" id="GO:0000139">
    <property type="term" value="C:Golgi membrane"/>
    <property type="evidence" value="ECO:0007669"/>
    <property type="project" value="TreeGrafter"/>
</dbReference>
<feature type="compositionally biased region" description="Basic and acidic residues" evidence="1">
    <location>
        <begin position="92"/>
        <end position="105"/>
    </location>
</feature>
<dbReference type="PANTHER" id="PTHR46396:SF2">
    <property type="entry name" value="ILEI_PANDER DOMAIN-CONTAINING PROTEIN"/>
    <property type="match status" value="1"/>
</dbReference>
<feature type="region of interest" description="Disordered" evidence="1">
    <location>
        <begin position="72"/>
        <end position="105"/>
    </location>
</feature>
<evidence type="ECO:0000313" key="3">
    <source>
        <dbReference type="Proteomes" id="UP000085678"/>
    </source>
</evidence>
<reference evidence="4" key="1">
    <citation type="submission" date="2025-08" db="UniProtKB">
        <authorList>
            <consortium name="RefSeq"/>
        </authorList>
    </citation>
    <scope>IDENTIFICATION</scope>
    <source>
        <tissue evidence="4">Gonads</tissue>
    </source>
</reference>
<sequence length="353" mass="39259">MFSLRRAIIRNFGGWKYFIMWIVALSVAIYLIDSYLMPSRPVSKLLKDASATPGTVHVLKTGAAPLQSVPTAVLKVDKPKEGPKSTPAPKARPPEEPAKLEHHDNAPKKELKLVSKCHLRTPCEAGKFSFYIGSGHGKEDSGEQPVICIEDNFVINRENKKGTRGLTVVVVDSNTWHGWLAQLWGDSEMLVPEVSRVFRQQYEGSAEDAELMQALFNKPRLTNLDANVKVKGHEALTKDQYEQLLQNLIKTAEFVEGSTVTDCLNAKSDSVKLPDTSKGSYVLVYHQSSATDYQTLQVLAKCFHLFWYPKASPRGLHKGVLRFSNKGKPVLLVGSEGPYRSLIPTTYKLIKAP</sequence>
<dbReference type="GO" id="GO:0016266">
    <property type="term" value="P:protein O-linked glycosylation via N-acetyl-galactosamine"/>
    <property type="evidence" value="ECO:0007669"/>
    <property type="project" value="TreeGrafter"/>
</dbReference>
<proteinExistence type="predicted"/>
<dbReference type="GO" id="GO:0047223">
    <property type="term" value="F:beta-1,3-galactosyl-O-glycosyl-glycoprotein beta-1,3-N-acetylglucosaminyltransferase activity"/>
    <property type="evidence" value="ECO:0007669"/>
    <property type="project" value="TreeGrafter"/>
</dbReference>
<dbReference type="KEGG" id="lak:106175483"/>
<accession>A0A1S3JRD2</accession>
<dbReference type="Proteomes" id="UP000085678">
    <property type="component" value="Unplaced"/>
</dbReference>
<evidence type="ECO:0000313" key="4">
    <source>
        <dbReference type="RefSeq" id="XP_013412968.1"/>
    </source>
</evidence>
<keyword evidence="2" id="KW-0812">Transmembrane</keyword>
<dbReference type="InParanoid" id="A0A1S3JRD2"/>
<evidence type="ECO:0000256" key="1">
    <source>
        <dbReference type="SAM" id="MobiDB-lite"/>
    </source>
</evidence>
<organism evidence="3 4">
    <name type="scientific">Lingula anatina</name>
    <name type="common">Brachiopod</name>
    <name type="synonym">Lingula unguis</name>
    <dbReference type="NCBI Taxonomy" id="7574"/>
    <lineage>
        <taxon>Eukaryota</taxon>
        <taxon>Metazoa</taxon>
        <taxon>Spiralia</taxon>
        <taxon>Lophotrochozoa</taxon>
        <taxon>Brachiopoda</taxon>
        <taxon>Linguliformea</taxon>
        <taxon>Lingulata</taxon>
        <taxon>Lingulida</taxon>
        <taxon>Linguloidea</taxon>
        <taxon>Lingulidae</taxon>
        <taxon>Lingula</taxon>
    </lineage>
</organism>
<dbReference type="OrthoDB" id="440755at2759"/>
<protein>
    <submittedName>
        <fullName evidence="4">Uncharacterized protein LOC106175483</fullName>
    </submittedName>
</protein>
<dbReference type="GeneID" id="106175483"/>
<feature type="transmembrane region" description="Helical" evidence="2">
    <location>
        <begin position="12"/>
        <end position="32"/>
    </location>
</feature>
<dbReference type="RefSeq" id="XP_013412968.1">
    <property type="nucleotide sequence ID" value="XM_013557514.1"/>
</dbReference>
<keyword evidence="3" id="KW-1185">Reference proteome</keyword>
<dbReference type="InterPro" id="IPR052463">
    <property type="entry name" value="O-linked_mannose_GnT"/>
</dbReference>
<dbReference type="AlphaFoldDB" id="A0A1S3JRD2"/>
<evidence type="ECO:0000256" key="2">
    <source>
        <dbReference type="SAM" id="Phobius"/>
    </source>
</evidence>
<gene>
    <name evidence="4" type="primary">LOC106175483</name>
</gene>
<dbReference type="PANTHER" id="PTHR46396">
    <property type="entry name" value="PROTEIN O-LINKED-MANNOSE BETA-1,2-N-ACETYLGLUCOSAMINYLTRANSFERASE 1"/>
    <property type="match status" value="1"/>
</dbReference>
<keyword evidence="2" id="KW-1133">Transmembrane helix</keyword>
<dbReference type="STRING" id="7574.A0A1S3JRD2"/>